<proteinExistence type="predicted"/>
<feature type="transmembrane region" description="Helical" evidence="1">
    <location>
        <begin position="21"/>
        <end position="46"/>
    </location>
</feature>
<reference evidence="2" key="2">
    <citation type="submission" date="2021-09" db="EMBL/GenBank/DDBJ databases">
        <authorList>
            <person name="Gilroy R."/>
        </authorList>
    </citation>
    <scope>NUCLEOTIDE SEQUENCE</scope>
    <source>
        <strain evidence="2">578</strain>
    </source>
</reference>
<dbReference type="Proteomes" id="UP000715651">
    <property type="component" value="Unassembled WGS sequence"/>
</dbReference>
<gene>
    <name evidence="2" type="ORF">K8U78_02690</name>
</gene>
<comment type="caution">
    <text evidence="2">The sequence shown here is derived from an EMBL/GenBank/DDBJ whole genome shotgun (WGS) entry which is preliminary data.</text>
</comment>
<keyword evidence="1" id="KW-1133">Transmembrane helix</keyword>
<dbReference type="EMBL" id="DYWK01000004">
    <property type="protein sequence ID" value="HJF18056.1"/>
    <property type="molecule type" value="Genomic_DNA"/>
</dbReference>
<keyword evidence="1" id="KW-0472">Membrane</keyword>
<dbReference type="AlphaFoldDB" id="A0A921FWJ0"/>
<evidence type="ECO:0000256" key="1">
    <source>
        <dbReference type="SAM" id="Phobius"/>
    </source>
</evidence>
<sequence>MKKYIQPYANRTSMRHRVNAIIAVLLSVVMIIGMASGIVPAILPILKHAQAAE</sequence>
<protein>
    <submittedName>
        <fullName evidence="2">Uncharacterized protein</fullName>
    </submittedName>
</protein>
<accession>A0A921FWJ0</accession>
<organism evidence="2 3">
    <name type="scientific">Aeriscardovia aeriphila</name>
    <dbReference type="NCBI Taxonomy" id="218139"/>
    <lineage>
        <taxon>Bacteria</taxon>
        <taxon>Bacillati</taxon>
        <taxon>Actinomycetota</taxon>
        <taxon>Actinomycetes</taxon>
        <taxon>Bifidobacteriales</taxon>
        <taxon>Bifidobacteriaceae</taxon>
        <taxon>Aeriscardovia</taxon>
    </lineage>
</organism>
<name>A0A921FWJ0_9BIFI</name>
<keyword evidence="1" id="KW-0812">Transmembrane</keyword>
<reference evidence="2" key="1">
    <citation type="journal article" date="2021" name="PeerJ">
        <title>Extensive microbial diversity within the chicken gut microbiome revealed by metagenomics and culture.</title>
        <authorList>
            <person name="Gilroy R."/>
            <person name="Ravi A."/>
            <person name="Getino M."/>
            <person name="Pursley I."/>
            <person name="Horton D.L."/>
            <person name="Alikhan N.F."/>
            <person name="Baker D."/>
            <person name="Gharbi K."/>
            <person name="Hall N."/>
            <person name="Watson M."/>
            <person name="Adriaenssens E.M."/>
            <person name="Foster-Nyarko E."/>
            <person name="Jarju S."/>
            <person name="Secka A."/>
            <person name="Antonio M."/>
            <person name="Oren A."/>
            <person name="Chaudhuri R.R."/>
            <person name="La Ragione R."/>
            <person name="Hildebrand F."/>
            <person name="Pallen M.J."/>
        </authorList>
    </citation>
    <scope>NUCLEOTIDE SEQUENCE</scope>
    <source>
        <strain evidence="2">578</strain>
    </source>
</reference>
<evidence type="ECO:0000313" key="2">
    <source>
        <dbReference type="EMBL" id="HJF18056.1"/>
    </source>
</evidence>
<evidence type="ECO:0000313" key="3">
    <source>
        <dbReference type="Proteomes" id="UP000715651"/>
    </source>
</evidence>